<organism evidence="8 9">
    <name type="scientific">candidate division TA06 bacterium B3_TA06</name>
    <dbReference type="NCBI Taxonomy" id="2012487"/>
    <lineage>
        <taxon>Bacteria</taxon>
        <taxon>Bacteria division TA06</taxon>
    </lineage>
</organism>
<evidence type="ECO:0000256" key="5">
    <source>
        <dbReference type="ARBA" id="ARBA00022963"/>
    </source>
</evidence>
<dbReference type="SMART" id="SM00155">
    <property type="entry name" value="PLDc"/>
    <property type="match status" value="1"/>
</dbReference>
<dbReference type="GO" id="GO:0006793">
    <property type="term" value="P:phosphorus metabolic process"/>
    <property type="evidence" value="ECO:0007669"/>
    <property type="project" value="UniProtKB-ARBA"/>
</dbReference>
<keyword evidence="6" id="KW-0443">Lipid metabolism</keyword>
<keyword evidence="5" id="KW-0442">Lipid degradation</keyword>
<dbReference type="EMBL" id="NJBO01000008">
    <property type="protein sequence ID" value="TKJ42832.1"/>
    <property type="molecule type" value="Genomic_DNA"/>
</dbReference>
<proteinExistence type="inferred from homology"/>
<evidence type="ECO:0000313" key="8">
    <source>
        <dbReference type="EMBL" id="TKJ42832.1"/>
    </source>
</evidence>
<evidence type="ECO:0000256" key="2">
    <source>
        <dbReference type="ARBA" id="ARBA00008664"/>
    </source>
</evidence>
<evidence type="ECO:0000256" key="3">
    <source>
        <dbReference type="ARBA" id="ARBA00012027"/>
    </source>
</evidence>
<evidence type="ECO:0000313" key="9">
    <source>
        <dbReference type="Proteomes" id="UP000317778"/>
    </source>
</evidence>
<protein>
    <recommendedName>
        <fullName evidence="3">phospholipase D</fullName>
        <ecNumber evidence="3">3.1.4.4</ecNumber>
    </recommendedName>
</protein>
<sequence length="288" mass="32309">MRRGWLYTTTLILLLACQTRERTVEGSVQSHFSSQDGIEWVIEREIDAAGKRIDAAIYTFTSRPLAQALVDAQKRGVRVRVILDPSNAGGSYSKATYLLNNGIDVRVERGVGLMHHKFALVDDSIIITGSFNWTASAETDNDENVLLLIGFPATYRAYSREFERIWRDAKVWEEGEGEIVELSATDTRALKKNAGEKVAVIGKVLRVGYSERSNTYFLNFSEGKNGLTVVIFSSATVKFERLGIDITSYEGRQVEVMGELIDHPDYGLEIICEEPSQIRVLSSRKNFL</sequence>
<dbReference type="GO" id="GO:0016891">
    <property type="term" value="F:RNA endonuclease activity producing 5'-phosphomonoesters, hydrolytic mechanism"/>
    <property type="evidence" value="ECO:0007669"/>
    <property type="project" value="TreeGrafter"/>
</dbReference>
<accession>A0A532V6R1</accession>
<dbReference type="EC" id="3.1.4.4" evidence="3"/>
<evidence type="ECO:0000256" key="6">
    <source>
        <dbReference type="ARBA" id="ARBA00023098"/>
    </source>
</evidence>
<dbReference type="CDD" id="cd09170">
    <property type="entry name" value="PLDc_Nuc"/>
    <property type="match status" value="1"/>
</dbReference>
<dbReference type="InterPro" id="IPR001736">
    <property type="entry name" value="PLipase_D/transphosphatidylase"/>
</dbReference>
<evidence type="ECO:0000259" key="7">
    <source>
        <dbReference type="PROSITE" id="PS50035"/>
    </source>
</evidence>
<dbReference type="GO" id="GO:0016042">
    <property type="term" value="P:lipid catabolic process"/>
    <property type="evidence" value="ECO:0007669"/>
    <property type="project" value="UniProtKB-KW"/>
</dbReference>
<dbReference type="InterPro" id="IPR025202">
    <property type="entry name" value="PLD-like_dom"/>
</dbReference>
<reference evidence="8 9" key="1">
    <citation type="submission" date="2017-06" db="EMBL/GenBank/DDBJ databases">
        <title>Novel microbial phyla capable of carbon fixation and sulfur reduction in deep-sea sediments.</title>
        <authorList>
            <person name="Huang J."/>
            <person name="Baker B."/>
            <person name="Wang Y."/>
        </authorList>
    </citation>
    <scope>NUCLEOTIDE SEQUENCE [LARGE SCALE GENOMIC DNA]</scope>
    <source>
        <strain evidence="8">B3_TA06</strain>
    </source>
</reference>
<comment type="caution">
    <text evidence="8">The sequence shown here is derived from an EMBL/GenBank/DDBJ whole genome shotgun (WGS) entry which is preliminary data.</text>
</comment>
<dbReference type="PANTHER" id="PTHR43856:SF1">
    <property type="entry name" value="MITOCHONDRIAL CARDIOLIPIN HYDROLASE"/>
    <property type="match status" value="1"/>
</dbReference>
<dbReference type="Proteomes" id="UP000317778">
    <property type="component" value="Unassembled WGS sequence"/>
</dbReference>
<dbReference type="SUPFAM" id="SSF56024">
    <property type="entry name" value="Phospholipase D/nuclease"/>
    <property type="match status" value="1"/>
</dbReference>
<dbReference type="PROSITE" id="PS50035">
    <property type="entry name" value="PLD"/>
    <property type="match status" value="1"/>
</dbReference>
<dbReference type="InterPro" id="IPR051406">
    <property type="entry name" value="PLD_domain"/>
</dbReference>
<gene>
    <name evidence="8" type="ORF">CEE36_06085</name>
</gene>
<name>A0A532V6R1_UNCT6</name>
<feature type="domain" description="PLD phosphodiesterase" evidence="7">
    <location>
        <begin position="110"/>
        <end position="137"/>
    </location>
</feature>
<evidence type="ECO:0000256" key="1">
    <source>
        <dbReference type="ARBA" id="ARBA00000798"/>
    </source>
</evidence>
<dbReference type="AlphaFoldDB" id="A0A532V6R1"/>
<comment type="similarity">
    <text evidence="2">Belongs to the phospholipase D family.</text>
</comment>
<evidence type="ECO:0000256" key="4">
    <source>
        <dbReference type="ARBA" id="ARBA00022801"/>
    </source>
</evidence>
<dbReference type="PROSITE" id="PS51257">
    <property type="entry name" value="PROKAR_LIPOPROTEIN"/>
    <property type="match status" value="1"/>
</dbReference>
<dbReference type="Gene3D" id="3.30.870.10">
    <property type="entry name" value="Endonuclease Chain A"/>
    <property type="match status" value="1"/>
</dbReference>
<dbReference type="GO" id="GO:0004630">
    <property type="term" value="F:phospholipase D activity"/>
    <property type="evidence" value="ECO:0007669"/>
    <property type="project" value="UniProtKB-EC"/>
</dbReference>
<dbReference type="PANTHER" id="PTHR43856">
    <property type="entry name" value="CARDIOLIPIN HYDROLASE"/>
    <property type="match status" value="1"/>
</dbReference>
<comment type="catalytic activity">
    <reaction evidence="1">
        <text>a 1,2-diacyl-sn-glycero-3-phosphocholine + H2O = a 1,2-diacyl-sn-glycero-3-phosphate + choline + H(+)</text>
        <dbReference type="Rhea" id="RHEA:14445"/>
        <dbReference type="ChEBI" id="CHEBI:15354"/>
        <dbReference type="ChEBI" id="CHEBI:15377"/>
        <dbReference type="ChEBI" id="CHEBI:15378"/>
        <dbReference type="ChEBI" id="CHEBI:57643"/>
        <dbReference type="ChEBI" id="CHEBI:58608"/>
        <dbReference type="EC" id="3.1.4.4"/>
    </reaction>
</comment>
<dbReference type="Pfam" id="PF13091">
    <property type="entry name" value="PLDc_2"/>
    <property type="match status" value="1"/>
</dbReference>
<keyword evidence="4" id="KW-0378">Hydrolase</keyword>